<dbReference type="STRING" id="485916.Dtox_2087"/>
<dbReference type="InterPro" id="IPR001667">
    <property type="entry name" value="DDH_dom"/>
</dbReference>
<dbReference type="RefSeq" id="WP_015757620.1">
    <property type="nucleotide sequence ID" value="NC_013216.1"/>
</dbReference>
<comment type="similarity">
    <text evidence="2 12">Belongs to the tRNA nucleotidyltransferase/poly(A) polymerase family.</text>
</comment>
<evidence type="ECO:0000256" key="9">
    <source>
        <dbReference type="ARBA" id="ARBA00022842"/>
    </source>
</evidence>
<dbReference type="Gene3D" id="3.30.460.10">
    <property type="entry name" value="Beta Polymerase, domain 2"/>
    <property type="match status" value="1"/>
</dbReference>
<dbReference type="GO" id="GO:0000166">
    <property type="term" value="F:nucleotide binding"/>
    <property type="evidence" value="ECO:0007669"/>
    <property type="project" value="UniProtKB-KW"/>
</dbReference>
<evidence type="ECO:0000259" key="13">
    <source>
        <dbReference type="PROSITE" id="PS51371"/>
    </source>
</evidence>
<keyword evidence="10 12" id="KW-0694">RNA-binding</keyword>
<dbReference type="eggNOG" id="COG0618">
    <property type="taxonomic scope" value="Bacteria"/>
</dbReference>
<dbReference type="Pfam" id="PF02272">
    <property type="entry name" value="DHHA1"/>
    <property type="match status" value="1"/>
</dbReference>
<dbReference type="Pfam" id="PF01368">
    <property type="entry name" value="DHH"/>
    <property type="match status" value="1"/>
</dbReference>
<protein>
    <submittedName>
        <fullName evidence="14">Polynucleotide adenylyltransferase region</fullName>
    </submittedName>
</protein>
<dbReference type="Gene3D" id="3.90.1640.10">
    <property type="entry name" value="inorganic pyrophosphatase (n-terminal core)"/>
    <property type="match status" value="1"/>
</dbReference>
<dbReference type="InterPro" id="IPR032828">
    <property type="entry name" value="PolyA_RNA-bd"/>
</dbReference>
<evidence type="ECO:0000256" key="7">
    <source>
        <dbReference type="ARBA" id="ARBA00022723"/>
    </source>
</evidence>
<dbReference type="InterPro" id="IPR046342">
    <property type="entry name" value="CBS_dom_sf"/>
</dbReference>
<sequence length="877" mass="98035">MEIITSHINTDMDALASMVAAQKLYPYAKMVFPGKLSKTVEEFMSLHKDTINIRTVKQIDLKKTKKLIIVDTKNPRRIGKIADILSNPELEVHIYDHHPWADGDVRGKIEIVEPIGATATLLVEQIKGKDIPLSSVEATVLALGIYSDTGSLIFNTTTPRDAAAVAFLLGQGANLSVIADFLGRPLTDEQKSLLKTLLVSAEHHLISGAKILIAKGTVDDFVEGLALLTHQLAEIEKLDAVFTVVMMEDRTHIVARSSIPGINTNEILSGFGGGGHAAAASATVKTQNIEEVINTLLKYIRGKVHPPMKVSNIMSSPVKTVPPEMTITEVNALMLRYGHTGMPVVQGDNMVGVISKRDVEKAVHHGLGHAPVKGYMTRNVLTVDPEMSVSEVQKIMIENDIGRLPVTRDGMPVGIVSRTDILRTMHEGFQASHWTIYSQKDKSKYVYQNLREALKRKLAPIAWNLLQEAGKTAAEMGYNVYTAGGIVRDALLGVESLDVDLVVEGNGILLARALSEKSGAFLRVHEKFGTAEICFPNGLQIDVATARVEFYEYPAALPEVESSSLKQDLYRRDFTINAMAVILGEERFGDLIDPFDGRDDLYKGLVRVLHNLSFVEDPTRILRALRFEQRYHMRIEQQTLSLLRRAVKDGMLERVSVERLWEELKHIMAENNPVKILQRLAEVEAWQYIFPGIEYWDIQPVLSNLPEAIALLKEHGQPEPEPWLPYWLSILHRSQPAMAENLCQRYNLSKRQSVMTRQIVEMLPDIVKLLQNKKIKLSEAADILLSVPVEAYALLLSLLPGDYQEHFLNLLEAMQTNKPCIGGEEIKKLGYRPGPIYKQVLDALRRARLDGQINSTEDEIVFVKEFLRECKDFKKGV</sequence>
<dbReference type="Gene3D" id="3.10.310.30">
    <property type="match status" value="1"/>
</dbReference>
<evidence type="ECO:0000256" key="4">
    <source>
        <dbReference type="ARBA" id="ARBA00022679"/>
    </source>
</evidence>
<keyword evidence="7" id="KW-0479">Metal-binding</keyword>
<dbReference type="SUPFAM" id="SSF81891">
    <property type="entry name" value="Poly A polymerase C-terminal region-like"/>
    <property type="match status" value="1"/>
</dbReference>
<accession>C8VZ06</accession>
<dbReference type="Pfam" id="PF00571">
    <property type="entry name" value="CBS"/>
    <property type="match status" value="2"/>
</dbReference>
<dbReference type="Gene3D" id="1.10.3090.10">
    <property type="entry name" value="cca-adding enzyme, domain 2"/>
    <property type="match status" value="1"/>
</dbReference>
<dbReference type="GO" id="GO:0016779">
    <property type="term" value="F:nucleotidyltransferase activity"/>
    <property type="evidence" value="ECO:0007669"/>
    <property type="project" value="UniProtKB-KW"/>
</dbReference>
<keyword evidence="11" id="KW-0129">CBS domain</keyword>
<dbReference type="Pfam" id="PF01743">
    <property type="entry name" value="PolyA_pol"/>
    <property type="match status" value="1"/>
</dbReference>
<keyword evidence="6 14" id="KW-0548">Nucleotidyltransferase</keyword>
<dbReference type="eggNOG" id="COG0517">
    <property type="taxonomic scope" value="Bacteria"/>
</dbReference>
<comment type="cofactor">
    <cofactor evidence="1">
        <name>Mg(2+)</name>
        <dbReference type="ChEBI" id="CHEBI:18420"/>
    </cofactor>
</comment>
<dbReference type="InterPro" id="IPR038763">
    <property type="entry name" value="DHH_sf"/>
</dbReference>
<evidence type="ECO:0000256" key="6">
    <source>
        <dbReference type="ARBA" id="ARBA00022695"/>
    </source>
</evidence>
<evidence type="ECO:0000256" key="12">
    <source>
        <dbReference type="RuleBase" id="RU003953"/>
    </source>
</evidence>
<dbReference type="PANTHER" id="PTHR47788">
    <property type="entry name" value="POLYA POLYMERASE"/>
    <property type="match status" value="1"/>
</dbReference>
<evidence type="ECO:0000256" key="3">
    <source>
        <dbReference type="ARBA" id="ARBA00022555"/>
    </source>
</evidence>
<dbReference type="PANTHER" id="PTHR47788:SF1">
    <property type="entry name" value="A-ADDING TRNA NUCLEOTIDYLTRANSFERASE"/>
    <property type="match status" value="1"/>
</dbReference>
<name>C8VZ06_DESAS</name>
<dbReference type="SUPFAM" id="SSF54631">
    <property type="entry name" value="CBS-domain pair"/>
    <property type="match status" value="1"/>
</dbReference>
<keyword evidence="4 12" id="KW-0808">Transferase</keyword>
<dbReference type="SUPFAM" id="SSF64182">
    <property type="entry name" value="DHH phosphoesterases"/>
    <property type="match status" value="1"/>
</dbReference>
<keyword evidence="8" id="KW-0547">Nucleotide-binding</keyword>
<dbReference type="InterPro" id="IPR052390">
    <property type="entry name" value="tRNA_nt/polyA_polymerase"/>
</dbReference>
<proteinExistence type="inferred from homology"/>
<dbReference type="GO" id="GO:0000049">
    <property type="term" value="F:tRNA binding"/>
    <property type="evidence" value="ECO:0007669"/>
    <property type="project" value="UniProtKB-KW"/>
</dbReference>
<feature type="domain" description="CBS" evidence="13">
    <location>
        <begin position="376"/>
        <end position="432"/>
    </location>
</feature>
<dbReference type="KEGG" id="dae:Dtox_2087"/>
<feature type="domain" description="CBS" evidence="13">
    <location>
        <begin position="314"/>
        <end position="372"/>
    </location>
</feature>
<dbReference type="CDD" id="cd05398">
    <property type="entry name" value="NT_ClassII-CCAase"/>
    <property type="match status" value="1"/>
</dbReference>
<evidence type="ECO:0000256" key="5">
    <source>
        <dbReference type="ARBA" id="ARBA00022694"/>
    </source>
</evidence>
<keyword evidence="5" id="KW-0819">tRNA processing</keyword>
<organism evidence="14 15">
    <name type="scientific">Desulfofarcimen acetoxidans (strain ATCC 49208 / DSM 771 / KCTC 5769 / VKM B-1644 / 5575)</name>
    <name type="common">Desulfotomaculum acetoxidans</name>
    <dbReference type="NCBI Taxonomy" id="485916"/>
    <lineage>
        <taxon>Bacteria</taxon>
        <taxon>Bacillati</taxon>
        <taxon>Bacillota</taxon>
        <taxon>Clostridia</taxon>
        <taxon>Eubacteriales</taxon>
        <taxon>Peptococcaceae</taxon>
        <taxon>Desulfofarcimen</taxon>
    </lineage>
</organism>
<evidence type="ECO:0000256" key="2">
    <source>
        <dbReference type="ARBA" id="ARBA00007265"/>
    </source>
</evidence>
<dbReference type="CDD" id="cd04595">
    <property type="entry name" value="CBS_pair_DHH_polyA_Pol_assoc"/>
    <property type="match status" value="1"/>
</dbReference>
<keyword evidence="3" id="KW-0820">tRNA-binding</keyword>
<dbReference type="GO" id="GO:0008033">
    <property type="term" value="P:tRNA processing"/>
    <property type="evidence" value="ECO:0007669"/>
    <property type="project" value="UniProtKB-KW"/>
</dbReference>
<gene>
    <name evidence="14" type="ordered locus">Dtox_2087</name>
</gene>
<dbReference type="SMART" id="SM00116">
    <property type="entry name" value="CBS"/>
    <property type="match status" value="2"/>
</dbReference>
<keyword evidence="9" id="KW-0460">Magnesium</keyword>
<evidence type="ECO:0000256" key="8">
    <source>
        <dbReference type="ARBA" id="ARBA00022741"/>
    </source>
</evidence>
<evidence type="ECO:0000256" key="10">
    <source>
        <dbReference type="ARBA" id="ARBA00022884"/>
    </source>
</evidence>
<keyword evidence="15" id="KW-1185">Reference proteome</keyword>
<dbReference type="EMBL" id="CP001720">
    <property type="protein sequence ID" value="ACV62916.1"/>
    <property type="molecule type" value="Genomic_DNA"/>
</dbReference>
<evidence type="ECO:0000313" key="15">
    <source>
        <dbReference type="Proteomes" id="UP000002217"/>
    </source>
</evidence>
<dbReference type="PROSITE" id="PS51371">
    <property type="entry name" value="CBS"/>
    <property type="match status" value="2"/>
</dbReference>
<evidence type="ECO:0000256" key="1">
    <source>
        <dbReference type="ARBA" id="ARBA00001946"/>
    </source>
</evidence>
<dbReference type="Pfam" id="PF12627">
    <property type="entry name" value="PolyA_pol_RNAbd"/>
    <property type="match status" value="1"/>
</dbReference>
<evidence type="ECO:0000313" key="14">
    <source>
        <dbReference type="EMBL" id="ACV62916.1"/>
    </source>
</evidence>
<dbReference type="InterPro" id="IPR003156">
    <property type="entry name" value="DHHA1_dom"/>
</dbReference>
<dbReference type="SUPFAM" id="SSF81301">
    <property type="entry name" value="Nucleotidyltransferase"/>
    <property type="match status" value="1"/>
</dbReference>
<dbReference type="Gene3D" id="3.10.580.10">
    <property type="entry name" value="CBS-domain"/>
    <property type="match status" value="1"/>
</dbReference>
<dbReference type="AlphaFoldDB" id="C8VZ06"/>
<dbReference type="InterPro" id="IPR000644">
    <property type="entry name" value="CBS_dom"/>
</dbReference>
<dbReference type="OrthoDB" id="9805698at2"/>
<dbReference type="HOGENOM" id="CLU_015961_5_0_9"/>
<dbReference type="GO" id="GO:0046872">
    <property type="term" value="F:metal ion binding"/>
    <property type="evidence" value="ECO:0007669"/>
    <property type="project" value="UniProtKB-KW"/>
</dbReference>
<dbReference type="eggNOG" id="COG0617">
    <property type="taxonomic scope" value="Bacteria"/>
</dbReference>
<evidence type="ECO:0000256" key="11">
    <source>
        <dbReference type="PROSITE-ProRule" id="PRU00703"/>
    </source>
</evidence>
<dbReference type="Proteomes" id="UP000002217">
    <property type="component" value="Chromosome"/>
</dbReference>
<dbReference type="InterPro" id="IPR043519">
    <property type="entry name" value="NT_sf"/>
</dbReference>
<reference evidence="14 15" key="1">
    <citation type="journal article" date="2009" name="Stand. Genomic Sci.">
        <title>Complete genome sequence of Desulfotomaculum acetoxidans type strain (5575).</title>
        <authorList>
            <person name="Spring S."/>
            <person name="Lapidus A."/>
            <person name="Schroder M."/>
            <person name="Gleim D."/>
            <person name="Sims D."/>
            <person name="Meincke L."/>
            <person name="Glavina Del Rio T."/>
            <person name="Tice H."/>
            <person name="Copeland A."/>
            <person name="Cheng J.F."/>
            <person name="Lucas S."/>
            <person name="Chen F."/>
            <person name="Nolan M."/>
            <person name="Bruce D."/>
            <person name="Goodwin L."/>
            <person name="Pitluck S."/>
            <person name="Ivanova N."/>
            <person name="Mavromatis K."/>
            <person name="Mikhailova N."/>
            <person name="Pati A."/>
            <person name="Chen A."/>
            <person name="Palaniappan K."/>
            <person name="Land M."/>
            <person name="Hauser L."/>
            <person name="Chang Y.J."/>
            <person name="Jeffries C.D."/>
            <person name="Chain P."/>
            <person name="Saunders E."/>
            <person name="Brettin T."/>
            <person name="Detter J.C."/>
            <person name="Goker M."/>
            <person name="Bristow J."/>
            <person name="Eisen J.A."/>
            <person name="Markowitz V."/>
            <person name="Hugenholtz P."/>
            <person name="Kyrpides N.C."/>
            <person name="Klenk H.P."/>
            <person name="Han C."/>
        </authorList>
    </citation>
    <scope>NUCLEOTIDE SEQUENCE [LARGE SCALE GENOMIC DNA]</scope>
    <source>
        <strain evidence="15">ATCC 49208 / DSM 771 / VKM B-1644</strain>
    </source>
</reference>
<dbReference type="InterPro" id="IPR002646">
    <property type="entry name" value="PolA_pol_head_dom"/>
</dbReference>